<keyword evidence="3" id="KW-1185">Reference proteome</keyword>
<feature type="chain" id="PRO_5015770032" description="DUF3575 domain-containing protein" evidence="1">
    <location>
        <begin position="21"/>
        <end position="183"/>
    </location>
</feature>
<dbReference type="Proteomes" id="UP000245250">
    <property type="component" value="Chromosome"/>
</dbReference>
<evidence type="ECO:0000313" key="2">
    <source>
        <dbReference type="EMBL" id="AWK06713.1"/>
    </source>
</evidence>
<gene>
    <name evidence="2" type="ORF">HYN56_21765</name>
</gene>
<dbReference type="OrthoDB" id="883248at2"/>
<dbReference type="AlphaFoldDB" id="A0A2S1YRR0"/>
<accession>A0A2S1YRR0</accession>
<evidence type="ECO:0000256" key="1">
    <source>
        <dbReference type="SAM" id="SignalP"/>
    </source>
</evidence>
<feature type="signal peptide" evidence="1">
    <location>
        <begin position="1"/>
        <end position="20"/>
    </location>
</feature>
<proteinExistence type="predicted"/>
<reference evidence="2 3" key="1">
    <citation type="submission" date="2018-05" db="EMBL/GenBank/DDBJ databases">
        <title>Genome sequencing of Flavobacterium sp. HYN0056.</title>
        <authorList>
            <person name="Yi H."/>
            <person name="Baek C."/>
        </authorList>
    </citation>
    <scope>NUCLEOTIDE SEQUENCE [LARGE SCALE GENOMIC DNA]</scope>
    <source>
        <strain evidence="2 3">HYN0056</strain>
    </source>
</reference>
<dbReference type="KEGG" id="fcr:HYN56_21765"/>
<organism evidence="2 3">
    <name type="scientific">Flavobacterium crocinum</name>
    <dbReference type="NCBI Taxonomy" id="2183896"/>
    <lineage>
        <taxon>Bacteria</taxon>
        <taxon>Pseudomonadati</taxon>
        <taxon>Bacteroidota</taxon>
        <taxon>Flavobacteriia</taxon>
        <taxon>Flavobacteriales</taxon>
        <taxon>Flavobacteriaceae</taxon>
        <taxon>Flavobacterium</taxon>
    </lineage>
</organism>
<evidence type="ECO:0000313" key="3">
    <source>
        <dbReference type="Proteomes" id="UP000245250"/>
    </source>
</evidence>
<dbReference type="EMBL" id="CP029255">
    <property type="protein sequence ID" value="AWK06713.1"/>
    <property type="molecule type" value="Genomic_DNA"/>
</dbReference>
<evidence type="ECO:0008006" key="4">
    <source>
        <dbReference type="Google" id="ProtNLM"/>
    </source>
</evidence>
<protein>
    <recommendedName>
        <fullName evidence="4">DUF3575 domain-containing protein</fullName>
    </recommendedName>
</protein>
<dbReference type="RefSeq" id="WP_109194121.1">
    <property type="nucleotide sequence ID" value="NZ_CP029255.1"/>
</dbReference>
<keyword evidence="1" id="KW-0732">Signal</keyword>
<name>A0A2S1YRR0_9FLAO</name>
<sequence length="183" mass="21229">MRKNYLLLILFVLFINAVKAQEDAPVSVVKHQFKINPLLSPGFVYEYGFSAKNTLYSEFSTIIGYRHNSYYDESTWYFIPRISEQFRHYYNLEKRAAKGKRTDHNSGNFVALYTDYSFQSISTNKLFSEYCPSFSVGPVWGIQRTYKRKLNIDLNLGVGVTTDRNETEVLPIANFTLGWVIGK</sequence>